<reference evidence="2" key="1">
    <citation type="journal article" date="2023" name="Nat. Plants">
        <title>Single-cell RNA sequencing provides a high-resolution roadmap for understanding the multicellular compartmentation of specialized metabolism.</title>
        <authorList>
            <person name="Sun S."/>
            <person name="Shen X."/>
            <person name="Li Y."/>
            <person name="Li Y."/>
            <person name="Wang S."/>
            <person name="Li R."/>
            <person name="Zhang H."/>
            <person name="Shen G."/>
            <person name="Guo B."/>
            <person name="Wei J."/>
            <person name="Xu J."/>
            <person name="St-Pierre B."/>
            <person name="Chen S."/>
            <person name="Sun C."/>
        </authorList>
    </citation>
    <scope>NUCLEOTIDE SEQUENCE [LARGE SCALE GENOMIC DNA]</scope>
</reference>
<dbReference type="Proteomes" id="UP001060085">
    <property type="component" value="Linkage Group LG06"/>
</dbReference>
<name>A0ACC0AC99_CATRO</name>
<accession>A0ACC0AC99</accession>
<comment type="caution">
    <text evidence="1">The sequence shown here is derived from an EMBL/GenBank/DDBJ whole genome shotgun (WGS) entry which is preliminary data.</text>
</comment>
<protein>
    <submittedName>
        <fullName evidence="1">Uncharacterized protein</fullName>
    </submittedName>
</protein>
<keyword evidence="2" id="KW-1185">Reference proteome</keyword>
<gene>
    <name evidence="1" type="ORF">M9H77_27288</name>
</gene>
<evidence type="ECO:0000313" key="2">
    <source>
        <dbReference type="Proteomes" id="UP001060085"/>
    </source>
</evidence>
<organism evidence="1 2">
    <name type="scientific">Catharanthus roseus</name>
    <name type="common">Madagascar periwinkle</name>
    <name type="synonym">Vinca rosea</name>
    <dbReference type="NCBI Taxonomy" id="4058"/>
    <lineage>
        <taxon>Eukaryota</taxon>
        <taxon>Viridiplantae</taxon>
        <taxon>Streptophyta</taxon>
        <taxon>Embryophyta</taxon>
        <taxon>Tracheophyta</taxon>
        <taxon>Spermatophyta</taxon>
        <taxon>Magnoliopsida</taxon>
        <taxon>eudicotyledons</taxon>
        <taxon>Gunneridae</taxon>
        <taxon>Pentapetalae</taxon>
        <taxon>asterids</taxon>
        <taxon>lamiids</taxon>
        <taxon>Gentianales</taxon>
        <taxon>Apocynaceae</taxon>
        <taxon>Rauvolfioideae</taxon>
        <taxon>Vinceae</taxon>
        <taxon>Catharanthinae</taxon>
        <taxon>Catharanthus</taxon>
    </lineage>
</organism>
<dbReference type="EMBL" id="CM044706">
    <property type="protein sequence ID" value="KAI5658495.1"/>
    <property type="molecule type" value="Genomic_DNA"/>
</dbReference>
<evidence type="ECO:0000313" key="1">
    <source>
        <dbReference type="EMBL" id="KAI5658495.1"/>
    </source>
</evidence>
<proteinExistence type="predicted"/>
<sequence length="222" mass="23986">MKMKKRLNGSPMKKRKRKSFNRSPIPKCECLIATYILPGTFSSLAVASTPPWMSPSPASASIPPRMSTSLAAASIPLGTSLSLVATSLVETSTPPTLTPFSQLPYSSPGIHLYSFEFIYCRGISLRHSPSSSAHPLALAPSSAPSSISSSYGVVDCHIIILPTAYRRLVETGLIMIQGLDIRGVSGRVSARLGNYRIVTSLCDVWGSEAYKKRWEAAQQNQL</sequence>